<evidence type="ECO:0000256" key="1">
    <source>
        <dbReference type="SAM" id="MobiDB-lite"/>
    </source>
</evidence>
<name>A0A452TPX8_URSMA</name>
<dbReference type="GeneTree" id="ENSGT00950000186096"/>
<proteinExistence type="predicted"/>
<dbReference type="GO" id="GO:0000398">
    <property type="term" value="P:mRNA splicing, via spliceosome"/>
    <property type="evidence" value="ECO:0007669"/>
    <property type="project" value="InterPro"/>
</dbReference>
<dbReference type="OMA" id="HTAVCAQ"/>
<feature type="compositionally biased region" description="Basic and acidic residues" evidence="1">
    <location>
        <begin position="93"/>
        <end position="105"/>
    </location>
</feature>
<evidence type="ECO:0000313" key="2">
    <source>
        <dbReference type="Ensembl" id="ENSUMAP00000010117"/>
    </source>
</evidence>
<reference evidence="2" key="1">
    <citation type="submission" date="2019-03" db="UniProtKB">
        <authorList>
            <consortium name="Ensembl"/>
        </authorList>
    </citation>
    <scope>IDENTIFICATION</scope>
</reference>
<dbReference type="Ensembl" id="ENSUMAT00000012082.1">
    <property type="protein sequence ID" value="ENSUMAP00000010117.1"/>
    <property type="gene ID" value="ENSUMAG00000007611.1"/>
</dbReference>
<feature type="region of interest" description="Disordered" evidence="1">
    <location>
        <begin position="60"/>
        <end position="179"/>
    </location>
</feature>
<organism evidence="2">
    <name type="scientific">Ursus maritimus</name>
    <name type="common">Polar bear</name>
    <name type="synonym">Thalarctos maritimus</name>
    <dbReference type="NCBI Taxonomy" id="29073"/>
    <lineage>
        <taxon>Eukaryota</taxon>
        <taxon>Metazoa</taxon>
        <taxon>Chordata</taxon>
        <taxon>Craniata</taxon>
        <taxon>Vertebrata</taxon>
        <taxon>Euteleostomi</taxon>
        <taxon>Mammalia</taxon>
        <taxon>Eutheria</taxon>
        <taxon>Laurasiatheria</taxon>
        <taxon>Carnivora</taxon>
        <taxon>Caniformia</taxon>
        <taxon>Ursidae</taxon>
        <taxon>Ursus</taxon>
    </lineage>
</organism>
<feature type="compositionally biased region" description="Polar residues" evidence="1">
    <location>
        <begin position="129"/>
        <end position="145"/>
    </location>
</feature>
<protein>
    <submittedName>
        <fullName evidence="2">Uncharacterized protein</fullName>
    </submittedName>
</protein>
<dbReference type="AlphaFoldDB" id="A0A452TPX8"/>
<accession>A0A452TPX8</accession>
<dbReference type="InterPro" id="IPR007590">
    <property type="entry name" value="Saf4/Yju2"/>
</dbReference>
<dbReference type="Pfam" id="PF04502">
    <property type="entry name" value="Saf4_Yju2"/>
    <property type="match status" value="1"/>
</dbReference>
<feature type="compositionally biased region" description="Pro residues" evidence="1">
    <location>
        <begin position="75"/>
        <end position="87"/>
    </location>
</feature>
<feature type="compositionally biased region" description="Polar residues" evidence="1">
    <location>
        <begin position="158"/>
        <end position="167"/>
    </location>
</feature>
<sequence>GGRCHWPALNHTAVCAQGGLKGVWVLLPAPLTAVRRGGERDRGSQACVLSHRALVEEARKRRLLEDSDSEEDAPAPAPPRLALPPKPTAILDEAPKAKRKAESWERSVGTLGSRPQLSGLVVVKKTDLGGSTRQGLASPTTQGPVQSRKEADPAPWTPGTSSLSQLGAYSDSEDSSGSN</sequence>